<evidence type="ECO:0000313" key="4">
    <source>
        <dbReference type="EMBL" id="KAG8512294.1"/>
    </source>
</evidence>
<dbReference type="InterPro" id="IPR050384">
    <property type="entry name" value="Endophilin_SH3RF"/>
</dbReference>
<comment type="caution">
    <text evidence="4">The sequence shown here is derived from an EMBL/GenBank/DDBJ whole genome shotgun (WGS) entry which is preliminary data.</text>
</comment>
<accession>A0A8J5ZYM6</accession>
<dbReference type="GO" id="GO:0046330">
    <property type="term" value="P:positive regulation of JNK cascade"/>
    <property type="evidence" value="ECO:0007669"/>
    <property type="project" value="TreeGrafter"/>
</dbReference>
<dbReference type="PANTHER" id="PTHR14167">
    <property type="entry name" value="SH3 DOMAIN-CONTAINING"/>
    <property type="match status" value="1"/>
</dbReference>
<reference evidence="4" key="1">
    <citation type="journal article" date="2021" name="Evol. Appl.">
        <title>The genome of the Pyrenean desman and the effects of bottlenecks and inbreeding on the genomic landscape of an endangered species.</title>
        <authorList>
            <person name="Escoda L."/>
            <person name="Castresana J."/>
        </authorList>
    </citation>
    <scope>NUCLEOTIDE SEQUENCE</scope>
    <source>
        <strain evidence="4">IBE-C5619</strain>
    </source>
</reference>
<dbReference type="Gene3D" id="2.30.30.40">
    <property type="entry name" value="SH3 Domains"/>
    <property type="match status" value="2"/>
</dbReference>
<dbReference type="SUPFAM" id="SSF50044">
    <property type="entry name" value="SH3-domain"/>
    <property type="match status" value="2"/>
</dbReference>
<organism evidence="4 5">
    <name type="scientific">Galemys pyrenaicus</name>
    <name type="common">Iberian desman</name>
    <name type="synonym">Pyrenean desman</name>
    <dbReference type="NCBI Taxonomy" id="202257"/>
    <lineage>
        <taxon>Eukaryota</taxon>
        <taxon>Metazoa</taxon>
        <taxon>Chordata</taxon>
        <taxon>Craniata</taxon>
        <taxon>Vertebrata</taxon>
        <taxon>Euteleostomi</taxon>
        <taxon>Mammalia</taxon>
        <taxon>Eutheria</taxon>
        <taxon>Laurasiatheria</taxon>
        <taxon>Eulipotyphla</taxon>
        <taxon>Talpidae</taxon>
        <taxon>Galemys</taxon>
    </lineage>
</organism>
<name>A0A8J5ZYM6_GALPY</name>
<dbReference type="GO" id="GO:0016567">
    <property type="term" value="P:protein ubiquitination"/>
    <property type="evidence" value="ECO:0007669"/>
    <property type="project" value="TreeGrafter"/>
</dbReference>
<proteinExistence type="predicted"/>
<dbReference type="OrthoDB" id="19092at2759"/>
<dbReference type="GO" id="GO:0032436">
    <property type="term" value="P:positive regulation of proteasomal ubiquitin-dependent protein catabolic process"/>
    <property type="evidence" value="ECO:0007669"/>
    <property type="project" value="TreeGrafter"/>
</dbReference>
<dbReference type="PROSITE" id="PS50002">
    <property type="entry name" value="SH3"/>
    <property type="match status" value="2"/>
</dbReference>
<evidence type="ECO:0000256" key="2">
    <source>
        <dbReference type="PROSITE-ProRule" id="PRU00192"/>
    </source>
</evidence>
<evidence type="ECO:0000259" key="3">
    <source>
        <dbReference type="PROSITE" id="PS50002"/>
    </source>
</evidence>
<dbReference type="Pfam" id="PF00018">
    <property type="entry name" value="SH3_1"/>
    <property type="match status" value="1"/>
</dbReference>
<dbReference type="PANTHER" id="PTHR14167:SF62">
    <property type="entry name" value="E3 UBIQUITIN-PROTEIN LIGASE SH3RF3"/>
    <property type="match status" value="1"/>
</dbReference>
<dbReference type="SMART" id="SM00326">
    <property type="entry name" value="SH3"/>
    <property type="match status" value="2"/>
</dbReference>
<dbReference type="GO" id="GO:0061630">
    <property type="term" value="F:ubiquitin protein ligase activity"/>
    <property type="evidence" value="ECO:0007669"/>
    <property type="project" value="TreeGrafter"/>
</dbReference>
<dbReference type="AlphaFoldDB" id="A0A8J5ZYM6"/>
<dbReference type="InterPro" id="IPR001452">
    <property type="entry name" value="SH3_domain"/>
</dbReference>
<dbReference type="InterPro" id="IPR036028">
    <property type="entry name" value="SH3-like_dom_sf"/>
</dbReference>
<evidence type="ECO:0000313" key="5">
    <source>
        <dbReference type="Proteomes" id="UP000700334"/>
    </source>
</evidence>
<gene>
    <name evidence="4" type="ORF">J0S82_008852</name>
</gene>
<dbReference type="EMBL" id="JAGFMF010011799">
    <property type="protein sequence ID" value="KAG8512294.1"/>
    <property type="molecule type" value="Genomic_DNA"/>
</dbReference>
<evidence type="ECO:0000256" key="1">
    <source>
        <dbReference type="ARBA" id="ARBA00022443"/>
    </source>
</evidence>
<keyword evidence="1 2" id="KW-0728">SH3 domain</keyword>
<dbReference type="FunFam" id="2.30.30.40:FF:000063">
    <property type="entry name" value="Putative E3 ubiquitin-protein ligase SH3RF1"/>
    <property type="match status" value="1"/>
</dbReference>
<dbReference type="PRINTS" id="PR00499">
    <property type="entry name" value="P67PHOX"/>
</dbReference>
<protein>
    <submittedName>
        <fullName evidence="4">E3 ubiquitin-protein ligase SH3RF3</fullName>
    </submittedName>
</protein>
<dbReference type="Proteomes" id="UP000700334">
    <property type="component" value="Unassembled WGS sequence"/>
</dbReference>
<keyword evidence="5" id="KW-1185">Reference proteome</keyword>
<dbReference type="Pfam" id="PF14604">
    <property type="entry name" value="SH3_9"/>
    <property type="match status" value="1"/>
</dbReference>
<feature type="domain" description="SH3" evidence="3">
    <location>
        <begin position="377"/>
        <end position="440"/>
    </location>
</feature>
<feature type="domain" description="SH3" evidence="3">
    <location>
        <begin position="315"/>
        <end position="374"/>
    </location>
</feature>
<sequence length="480" mass="53358">MSGDRLVSRELWLQDITGAVPSGTVLGGPAVLYPSEPVQHLCSWALQPSKDFGARTLPWQHDQLQVAMRSHWQGAAEKGAESMTVPPPKKPVLLQLLGFPWECPEAPPTLAVLWQAGCSSAGQSYRKTLQENTLGQFLPDFSYAMLWQVQDDQKARSVHGLPEHALGRGLDFLGQCRDKEEEVCIHEEADEPGCHRDLLLLHQVRVWRLSGASSFAEPVPLNSSAGEGGDAWAAASRTRSEVQEGFPLLPASESVVIVALPLTCDPVVWQHGVLIPKPFNCLTDEPCELKTGDIPVKQVLKFAGNQETMSFQNLSQLPYGKALYSYEGKEPGDLKFSKGDVIILRRRVDDHWFHGELHGVHGFLPASYVQCMRPLPQAPPQGKALYDFEMKDRDQDKDCLTFTKDEILTVIRRVDDNWAEGMLGDKIGIFPLLYVEPLAAPHMNALISAADLRGRWAEAVPYRTHIQCVCLSMWRLCEAV</sequence>